<accession>A0A0V1F961</accession>
<name>A0A0V1F961_TRIPS</name>
<dbReference type="OrthoDB" id="10488618at2759"/>
<dbReference type="Proteomes" id="UP000054995">
    <property type="component" value="Unassembled WGS sequence"/>
</dbReference>
<organism evidence="1 2">
    <name type="scientific">Trichinella pseudospiralis</name>
    <name type="common">Parasitic roundworm</name>
    <dbReference type="NCBI Taxonomy" id="6337"/>
    <lineage>
        <taxon>Eukaryota</taxon>
        <taxon>Metazoa</taxon>
        <taxon>Ecdysozoa</taxon>
        <taxon>Nematoda</taxon>
        <taxon>Enoplea</taxon>
        <taxon>Dorylaimia</taxon>
        <taxon>Trichinellida</taxon>
        <taxon>Trichinellidae</taxon>
        <taxon>Trichinella</taxon>
    </lineage>
</organism>
<keyword evidence="2" id="KW-1185">Reference proteome</keyword>
<protein>
    <submittedName>
        <fullName evidence="1">Uncharacterized protein</fullName>
    </submittedName>
</protein>
<sequence>MSEANLKIKINLHSDAISHINMHCVNKNRSPFTFSTLVYFHSISQARTWSATIPLFYIIYE</sequence>
<evidence type="ECO:0000313" key="2">
    <source>
        <dbReference type="Proteomes" id="UP000054995"/>
    </source>
</evidence>
<comment type="caution">
    <text evidence="1">The sequence shown here is derived from an EMBL/GenBank/DDBJ whole genome shotgun (WGS) entry which is preliminary data.</text>
</comment>
<proteinExistence type="predicted"/>
<dbReference type="EMBL" id="JYDT01000168">
    <property type="protein sequence ID" value="KRY82599.1"/>
    <property type="molecule type" value="Genomic_DNA"/>
</dbReference>
<dbReference type="AlphaFoldDB" id="A0A0V1F961"/>
<gene>
    <name evidence="1" type="ORF">T4D_2789</name>
</gene>
<reference evidence="1 2" key="1">
    <citation type="submission" date="2015-01" db="EMBL/GenBank/DDBJ databases">
        <title>Evolution of Trichinella species and genotypes.</title>
        <authorList>
            <person name="Korhonen P.K."/>
            <person name="Edoardo P."/>
            <person name="Giuseppe L.R."/>
            <person name="Gasser R.B."/>
        </authorList>
    </citation>
    <scope>NUCLEOTIDE SEQUENCE [LARGE SCALE GENOMIC DNA]</scope>
    <source>
        <strain evidence="1">ISS470</strain>
    </source>
</reference>
<evidence type="ECO:0000313" key="1">
    <source>
        <dbReference type="EMBL" id="KRY82599.1"/>
    </source>
</evidence>